<feature type="compositionally biased region" description="Polar residues" evidence="1">
    <location>
        <begin position="214"/>
        <end position="226"/>
    </location>
</feature>
<gene>
    <name evidence="3" type="primary">WBGene00277577</name>
</gene>
<dbReference type="OrthoDB" id="2326052at2759"/>
<keyword evidence="2" id="KW-0472">Membrane</keyword>
<dbReference type="AlphaFoldDB" id="A0A2A6CGD9"/>
<reference evidence="4" key="1">
    <citation type="journal article" date="2008" name="Nat. Genet.">
        <title>The Pristionchus pacificus genome provides a unique perspective on nematode lifestyle and parasitism.</title>
        <authorList>
            <person name="Dieterich C."/>
            <person name="Clifton S.W."/>
            <person name="Schuster L.N."/>
            <person name="Chinwalla A."/>
            <person name="Delehaunty K."/>
            <person name="Dinkelacker I."/>
            <person name="Fulton L."/>
            <person name="Fulton R."/>
            <person name="Godfrey J."/>
            <person name="Minx P."/>
            <person name="Mitreva M."/>
            <person name="Roeseler W."/>
            <person name="Tian H."/>
            <person name="Witte H."/>
            <person name="Yang S.P."/>
            <person name="Wilson R.K."/>
            <person name="Sommer R.J."/>
        </authorList>
    </citation>
    <scope>NUCLEOTIDE SEQUENCE [LARGE SCALE GENOMIC DNA]</scope>
    <source>
        <strain evidence="4">PS312</strain>
    </source>
</reference>
<keyword evidence="2" id="KW-0812">Transmembrane</keyword>
<feature type="region of interest" description="Disordered" evidence="1">
    <location>
        <begin position="207"/>
        <end position="226"/>
    </location>
</feature>
<sequence length="427" mass="46938">MGFWSAFGAVVTAVASGVSNFVSGAASVASSAVSTAATFVKESRAFKIIASAVVGITGIALTVCSGGLLAGIGQVVIAGGVSMFMTSLLNQSIAARDQSQPTKKGGQTIYQEACSEVDGLRKQMDWDPTASAENMTNVTVYNDDNGNAQFKPPCPQACAHNPGHSLSSEQGLTDHLYRRDTQFLDAQTATSQAVLITNYYKTEAVKGEKHRDNNYPQQRNRQNSSSHLLNNICDEIRYERKLRTKLKDEEAKTAAAAFSSISYNTPSDERFVNVYATSGPIKIRAGQSDHSTFHFENNNEDSEKDRLIEEDDDLPDNQSTSRVTKVIVKGKEMASKTKNFVMGGEKEDRPSPLMEHIIVYSEEYNEYRIRRPENWPEITNKRSKLIAIAGMKQSGRTTLLHSLIYQYDYALTEDQAMVSRLGIGIII</sequence>
<accession>A0A2A6CGD9</accession>
<dbReference type="Proteomes" id="UP000005239">
    <property type="component" value="Unassembled WGS sequence"/>
</dbReference>
<keyword evidence="4" id="KW-1185">Reference proteome</keyword>
<feature type="transmembrane region" description="Helical" evidence="2">
    <location>
        <begin position="48"/>
        <end position="81"/>
    </location>
</feature>
<evidence type="ECO:0000256" key="2">
    <source>
        <dbReference type="SAM" id="Phobius"/>
    </source>
</evidence>
<evidence type="ECO:0000313" key="3">
    <source>
        <dbReference type="EnsemblMetazoa" id="PPA39208.1"/>
    </source>
</evidence>
<evidence type="ECO:0000256" key="1">
    <source>
        <dbReference type="SAM" id="MobiDB-lite"/>
    </source>
</evidence>
<dbReference type="EnsemblMetazoa" id="PPA39208.1">
    <property type="protein sequence ID" value="PPA39208.1"/>
    <property type="gene ID" value="WBGene00277577"/>
</dbReference>
<organism evidence="3 4">
    <name type="scientific">Pristionchus pacificus</name>
    <name type="common">Parasitic nematode worm</name>
    <dbReference type="NCBI Taxonomy" id="54126"/>
    <lineage>
        <taxon>Eukaryota</taxon>
        <taxon>Metazoa</taxon>
        <taxon>Ecdysozoa</taxon>
        <taxon>Nematoda</taxon>
        <taxon>Chromadorea</taxon>
        <taxon>Rhabditida</taxon>
        <taxon>Rhabditina</taxon>
        <taxon>Diplogasteromorpha</taxon>
        <taxon>Diplogasteroidea</taxon>
        <taxon>Neodiplogasteridae</taxon>
        <taxon>Pristionchus</taxon>
    </lineage>
</organism>
<protein>
    <submittedName>
        <fullName evidence="3">Uncharacterized protein</fullName>
    </submittedName>
</protein>
<name>A0A2A6CGD9_PRIPA</name>
<keyword evidence="2" id="KW-1133">Transmembrane helix</keyword>
<accession>A0A8R1YZJ9</accession>
<proteinExistence type="predicted"/>
<reference evidence="3" key="2">
    <citation type="submission" date="2022-06" db="UniProtKB">
        <authorList>
            <consortium name="EnsemblMetazoa"/>
        </authorList>
    </citation>
    <scope>IDENTIFICATION</scope>
    <source>
        <strain evidence="3">PS312</strain>
    </source>
</reference>
<evidence type="ECO:0000313" key="4">
    <source>
        <dbReference type="Proteomes" id="UP000005239"/>
    </source>
</evidence>